<organism evidence="7 8">
    <name type="scientific">Lederbergia lenta</name>
    <name type="common">Bacillus lentus</name>
    <dbReference type="NCBI Taxonomy" id="1467"/>
    <lineage>
        <taxon>Bacteria</taxon>
        <taxon>Bacillati</taxon>
        <taxon>Bacillota</taxon>
        <taxon>Bacilli</taxon>
        <taxon>Bacillales</taxon>
        <taxon>Bacillaceae</taxon>
        <taxon>Lederbergia</taxon>
    </lineage>
</organism>
<evidence type="ECO:0000259" key="6">
    <source>
        <dbReference type="SMART" id="SM00983"/>
    </source>
</evidence>
<keyword evidence="4" id="KW-0067">ATP-binding</keyword>
<dbReference type="InterPro" id="IPR006282">
    <property type="entry name" value="Thi_PPkinase"/>
</dbReference>
<dbReference type="KEGG" id="blen:NCTC4824_02708"/>
<dbReference type="STRING" id="1348624.GCA_001591545_01758"/>
<evidence type="ECO:0000256" key="2">
    <source>
        <dbReference type="ARBA" id="ARBA00022741"/>
    </source>
</evidence>
<dbReference type="CDD" id="cd07995">
    <property type="entry name" value="TPK"/>
    <property type="match status" value="1"/>
</dbReference>
<dbReference type="Pfam" id="PF04263">
    <property type="entry name" value="TPK_catalytic"/>
    <property type="match status" value="1"/>
</dbReference>
<dbReference type="GO" id="GO:0030975">
    <property type="term" value="F:thiamine binding"/>
    <property type="evidence" value="ECO:0007669"/>
    <property type="project" value="InterPro"/>
</dbReference>
<dbReference type="InterPro" id="IPR053149">
    <property type="entry name" value="TPK"/>
</dbReference>
<dbReference type="PANTHER" id="PTHR41299">
    <property type="entry name" value="THIAMINE PYROPHOSPHOKINASE"/>
    <property type="match status" value="1"/>
</dbReference>
<dbReference type="Pfam" id="PF04265">
    <property type="entry name" value="TPK_B1_binding"/>
    <property type="match status" value="1"/>
</dbReference>
<dbReference type="SUPFAM" id="SSF63999">
    <property type="entry name" value="Thiamin pyrophosphokinase, catalytic domain"/>
    <property type="match status" value="1"/>
</dbReference>
<dbReference type="NCBIfam" id="TIGR01378">
    <property type="entry name" value="thi_PPkinase"/>
    <property type="match status" value="1"/>
</dbReference>
<keyword evidence="3 7" id="KW-0418">Kinase</keyword>
<dbReference type="GO" id="GO:0009229">
    <property type="term" value="P:thiamine diphosphate biosynthetic process"/>
    <property type="evidence" value="ECO:0007669"/>
    <property type="project" value="InterPro"/>
</dbReference>
<dbReference type="SMART" id="SM00983">
    <property type="entry name" value="TPK_B1_binding"/>
    <property type="match status" value="1"/>
</dbReference>
<dbReference type="EC" id="2.7.6.2" evidence="5"/>
<evidence type="ECO:0000256" key="4">
    <source>
        <dbReference type="ARBA" id="ARBA00022840"/>
    </source>
</evidence>
<evidence type="ECO:0000256" key="3">
    <source>
        <dbReference type="ARBA" id="ARBA00022777"/>
    </source>
</evidence>
<dbReference type="GO" id="GO:0004788">
    <property type="term" value="F:thiamine diphosphokinase activity"/>
    <property type="evidence" value="ECO:0007669"/>
    <property type="project" value="UniProtKB-UniRule"/>
</dbReference>
<dbReference type="SUPFAM" id="SSF63862">
    <property type="entry name" value="Thiamin pyrophosphokinase, substrate-binding domain"/>
    <property type="match status" value="1"/>
</dbReference>
<accession>A0A2X4W7Z6</accession>
<keyword evidence="8" id="KW-1185">Reference proteome</keyword>
<protein>
    <recommendedName>
        <fullName evidence="5">Thiamine diphosphokinase</fullName>
        <ecNumber evidence="5">2.7.6.2</ecNumber>
    </recommendedName>
</protein>
<proteinExistence type="predicted"/>
<name>A0A2X4W7Z6_LEDLE</name>
<sequence>MNTEKIIYIVAGGPKEFIPSVIFNNKKDVKWMGVDRGVTYLLESGIIPDFAVGDFDSVSKEDWKSIVSKIDEVSRFKPEKDETDMQLAMEWALKQNPTHIKIFGATGGRLDHFMANALMLSIYQKKYSTVKIEVIDVQNTLSVHYPGKHLLQANGKKKYISFIPLDNNVTGLTLLGFKYPLYNHRVPFGSSLCISNELLQETGTFLFENGILMMIRSTD</sequence>
<reference evidence="7 8" key="1">
    <citation type="submission" date="2018-06" db="EMBL/GenBank/DDBJ databases">
        <authorList>
            <consortium name="Pathogen Informatics"/>
            <person name="Doyle S."/>
        </authorList>
    </citation>
    <scope>NUCLEOTIDE SEQUENCE [LARGE SCALE GENOMIC DNA]</scope>
    <source>
        <strain evidence="7 8">NCTC4824</strain>
    </source>
</reference>
<feature type="domain" description="Thiamin pyrophosphokinase thiamin-binding" evidence="6">
    <location>
        <begin position="147"/>
        <end position="213"/>
    </location>
</feature>
<gene>
    <name evidence="7" type="primary">thiN</name>
    <name evidence="7" type="ORF">NCTC4824_02708</name>
</gene>
<dbReference type="Gene3D" id="3.40.50.10240">
    <property type="entry name" value="Thiamin pyrophosphokinase, catalytic domain"/>
    <property type="match status" value="1"/>
</dbReference>
<dbReference type="InterPro" id="IPR036371">
    <property type="entry name" value="TPK_B1-bd_sf"/>
</dbReference>
<dbReference type="PANTHER" id="PTHR41299:SF1">
    <property type="entry name" value="THIAMINE PYROPHOSPHOKINASE"/>
    <property type="match status" value="1"/>
</dbReference>
<keyword evidence="2" id="KW-0547">Nucleotide-binding</keyword>
<evidence type="ECO:0000313" key="7">
    <source>
        <dbReference type="EMBL" id="SQI60316.1"/>
    </source>
</evidence>
<keyword evidence="1 7" id="KW-0808">Transferase</keyword>
<dbReference type="RefSeq" id="WP_066139786.1">
    <property type="nucleotide sequence ID" value="NZ_CBCSGM010000001.1"/>
</dbReference>
<dbReference type="InterPro" id="IPR007371">
    <property type="entry name" value="TPK_catalytic"/>
</dbReference>
<evidence type="ECO:0000256" key="1">
    <source>
        <dbReference type="ARBA" id="ARBA00022679"/>
    </source>
</evidence>
<dbReference type="Proteomes" id="UP000249134">
    <property type="component" value="Chromosome 1"/>
</dbReference>
<evidence type="ECO:0000313" key="8">
    <source>
        <dbReference type="Proteomes" id="UP000249134"/>
    </source>
</evidence>
<evidence type="ECO:0000256" key="5">
    <source>
        <dbReference type="NCBIfam" id="TIGR01378"/>
    </source>
</evidence>
<dbReference type="GO" id="GO:0006772">
    <property type="term" value="P:thiamine metabolic process"/>
    <property type="evidence" value="ECO:0007669"/>
    <property type="project" value="UniProtKB-UniRule"/>
</dbReference>
<dbReference type="AlphaFoldDB" id="A0A2X4W7Z6"/>
<dbReference type="EMBL" id="LS483476">
    <property type="protein sequence ID" value="SQI60316.1"/>
    <property type="molecule type" value="Genomic_DNA"/>
</dbReference>
<dbReference type="GO" id="GO:0005524">
    <property type="term" value="F:ATP binding"/>
    <property type="evidence" value="ECO:0007669"/>
    <property type="project" value="UniProtKB-KW"/>
</dbReference>
<dbReference type="InterPro" id="IPR036759">
    <property type="entry name" value="TPK_catalytic_sf"/>
</dbReference>
<dbReference type="GO" id="GO:0016301">
    <property type="term" value="F:kinase activity"/>
    <property type="evidence" value="ECO:0007669"/>
    <property type="project" value="UniProtKB-KW"/>
</dbReference>
<dbReference type="InterPro" id="IPR007373">
    <property type="entry name" value="Thiamin_PyroPKinase_B1-bd"/>
</dbReference>